<feature type="transmembrane region" description="Helical" evidence="1">
    <location>
        <begin position="183"/>
        <end position="204"/>
    </location>
</feature>
<dbReference type="eggNOG" id="COG4478">
    <property type="taxonomic scope" value="Bacteria"/>
</dbReference>
<feature type="transmembrane region" description="Helical" evidence="1">
    <location>
        <begin position="96"/>
        <end position="115"/>
    </location>
</feature>
<organism evidence="3 4">
    <name type="scientific">Peptacetobacter hiranonis (strain DSM 13275 / JCM 10541 / KCTC 15199 / TO-931)</name>
    <name type="common">Clostridium hiranonis</name>
    <dbReference type="NCBI Taxonomy" id="500633"/>
    <lineage>
        <taxon>Bacteria</taxon>
        <taxon>Bacillati</taxon>
        <taxon>Bacillota</taxon>
        <taxon>Clostridia</taxon>
        <taxon>Peptostreptococcales</taxon>
        <taxon>Peptostreptococcaceae</taxon>
        <taxon>Peptacetobacter</taxon>
    </lineage>
</organism>
<reference evidence="3 4" key="1">
    <citation type="submission" date="2008-09" db="EMBL/GenBank/DDBJ databases">
        <authorList>
            <person name="Fulton L."/>
            <person name="Clifton S."/>
            <person name="Fulton B."/>
            <person name="Xu J."/>
            <person name="Minx P."/>
            <person name="Pepin K.H."/>
            <person name="Johnson M."/>
            <person name="Thiruvilangam P."/>
            <person name="Bhonagiri V."/>
            <person name="Nash W.E."/>
            <person name="Mardis E.R."/>
            <person name="Wilson R.K."/>
        </authorList>
    </citation>
    <scope>NUCLEOTIDE SEQUENCE [LARGE SCALE GENOMIC DNA]</scope>
    <source>
        <strain evidence="3 4">DSM 13275</strain>
    </source>
</reference>
<dbReference type="EMBL" id="ABWP01000071">
    <property type="protein sequence ID" value="EEA84458.1"/>
    <property type="molecule type" value="Genomic_DNA"/>
</dbReference>
<evidence type="ECO:0000256" key="1">
    <source>
        <dbReference type="SAM" id="Phobius"/>
    </source>
</evidence>
<evidence type="ECO:0000313" key="3">
    <source>
        <dbReference type="EMBL" id="EEA84458.1"/>
    </source>
</evidence>
<keyword evidence="1" id="KW-0812">Transmembrane</keyword>
<keyword evidence="1" id="KW-1133">Transmembrane helix</keyword>
<proteinExistence type="predicted"/>
<dbReference type="RefSeq" id="WP_006440720.1">
    <property type="nucleotide sequence ID" value="NZ_DS995358.1"/>
</dbReference>
<evidence type="ECO:0000256" key="2">
    <source>
        <dbReference type="SAM" id="SignalP"/>
    </source>
</evidence>
<keyword evidence="2" id="KW-0732">Signal</keyword>
<dbReference type="NCBIfam" id="TIGR01906">
    <property type="entry name" value="integ_TIGR01906"/>
    <property type="match status" value="1"/>
</dbReference>
<dbReference type="Pfam" id="PF07314">
    <property type="entry name" value="Lit"/>
    <property type="match status" value="1"/>
</dbReference>
<keyword evidence="4" id="KW-1185">Reference proteome</keyword>
<dbReference type="InterPro" id="IPR010178">
    <property type="entry name" value="Lit"/>
</dbReference>
<evidence type="ECO:0000313" key="4">
    <source>
        <dbReference type="Proteomes" id="UP000003178"/>
    </source>
</evidence>
<feature type="signal peptide" evidence="2">
    <location>
        <begin position="1"/>
        <end position="21"/>
    </location>
</feature>
<comment type="caution">
    <text evidence="3">The sequence shown here is derived from an EMBL/GenBank/DDBJ whole genome shotgun (WGS) entry which is preliminary data.</text>
</comment>
<feature type="chain" id="PRO_5002845021" evidence="2">
    <location>
        <begin position="22"/>
        <end position="212"/>
    </location>
</feature>
<keyword evidence="1" id="KW-0472">Membrane</keyword>
<sequence length="212" mass="25050">MKKVFMNICSFLVTIAIISMAAVTALNFREIYYIDVYRLDIPEMSGYTEQEIIENYNYLIDYNTSFDDKEFKLPSMKFSREGKIHFEEVRNIFHSLYYIMGIGLLAFIAIIYEAFKGRTKPLKNVLKMLIILPVIVAIPMMVAFDKVFVLFHKIMFRNDYWIFDPVLDPVINILPEEFFYHEALLIVSLTVIMWIALLIAYRIFSDRVEKQS</sequence>
<protein>
    <submittedName>
        <fullName evidence="3">TIGR01906 family protein</fullName>
    </submittedName>
</protein>
<dbReference type="AlphaFoldDB" id="B6G152"/>
<reference evidence="3 4" key="2">
    <citation type="submission" date="2008-10" db="EMBL/GenBank/DDBJ databases">
        <title>Draft genome sequence of Clostridium hiranonis (DSM 13275).</title>
        <authorList>
            <person name="Sudarsanam P."/>
            <person name="Ley R."/>
            <person name="Guruge J."/>
            <person name="Turnbaugh P.J."/>
            <person name="Mahowald M."/>
            <person name="Liep D."/>
            <person name="Gordon J."/>
        </authorList>
    </citation>
    <scope>NUCLEOTIDE SEQUENCE [LARGE SCALE GENOMIC DNA]</scope>
    <source>
        <strain evidence="3 4">DSM 13275</strain>
    </source>
</reference>
<dbReference type="Proteomes" id="UP000003178">
    <property type="component" value="Unassembled WGS sequence"/>
</dbReference>
<gene>
    <name evidence="3" type="ORF">CLOHIR_01858</name>
</gene>
<dbReference type="HOGENOM" id="CLU_093826_1_0_9"/>
<dbReference type="STRING" id="500633.CLOHIR_01858"/>
<dbReference type="OrthoDB" id="9813051at2"/>
<accession>B6G152</accession>
<name>B6G152_PEPHT</name>
<feature type="transmembrane region" description="Helical" evidence="1">
    <location>
        <begin position="127"/>
        <end position="151"/>
    </location>
</feature>